<dbReference type="AlphaFoldDB" id="A0A157ZDQ9"/>
<evidence type="ECO:0000313" key="2">
    <source>
        <dbReference type="Proteomes" id="UP000054851"/>
    </source>
</evidence>
<name>A0A157ZDQ9_9BURK</name>
<protein>
    <submittedName>
        <fullName evidence="1">Uncharacterized protein</fullName>
    </submittedName>
</protein>
<keyword evidence="2" id="KW-1185">Reference proteome</keyword>
<dbReference type="EMBL" id="FCOA02000002">
    <property type="protein sequence ID" value="SAK43654.1"/>
    <property type="molecule type" value="Genomic_DNA"/>
</dbReference>
<accession>A0A157ZDQ9</accession>
<reference evidence="1" key="1">
    <citation type="submission" date="2016-01" db="EMBL/GenBank/DDBJ databases">
        <authorList>
            <person name="Peeters C."/>
        </authorList>
    </citation>
    <scope>NUCLEOTIDE SEQUENCE</scope>
    <source>
        <strain evidence="1">LMG 29322</strain>
    </source>
</reference>
<proteinExistence type="predicted"/>
<gene>
    <name evidence="1" type="ORF">AWB79_00705</name>
</gene>
<evidence type="ECO:0000313" key="1">
    <source>
        <dbReference type="EMBL" id="SAK43654.1"/>
    </source>
</evidence>
<dbReference type="Proteomes" id="UP000054851">
    <property type="component" value="Unassembled WGS sequence"/>
</dbReference>
<sequence length="115" mass="12464">MTPTNDVILRERDRLFGLHSVRGAMPVTPSFDDLEDFHPTIKYHRGAAFHASATRVGNVFMASASILEEDGHSTSLGRLGAFASEDVALGFAVRCATAFIDGDEMPLPPFQTIAQ</sequence>
<organism evidence="1 2">
    <name type="scientific">Caballeronia hypogeia</name>
    <dbReference type="NCBI Taxonomy" id="1777140"/>
    <lineage>
        <taxon>Bacteria</taxon>
        <taxon>Pseudomonadati</taxon>
        <taxon>Pseudomonadota</taxon>
        <taxon>Betaproteobacteria</taxon>
        <taxon>Burkholderiales</taxon>
        <taxon>Burkholderiaceae</taxon>
        <taxon>Caballeronia</taxon>
    </lineage>
</organism>
<comment type="caution">
    <text evidence="1">The sequence shown here is derived from an EMBL/GenBank/DDBJ whole genome shotgun (WGS) entry which is preliminary data.</text>
</comment>
<dbReference type="RefSeq" id="WP_332459654.1">
    <property type="nucleotide sequence ID" value="NZ_FCOA02000002.1"/>
</dbReference>